<feature type="compositionally biased region" description="Low complexity" evidence="2">
    <location>
        <begin position="7"/>
        <end position="16"/>
    </location>
</feature>
<evidence type="ECO:0000259" key="3">
    <source>
        <dbReference type="PROSITE" id="PS50158"/>
    </source>
</evidence>
<proteinExistence type="predicted"/>
<protein>
    <recommendedName>
        <fullName evidence="3">CCHC-type domain-containing protein</fullName>
    </recommendedName>
</protein>
<dbReference type="InterPro" id="IPR005162">
    <property type="entry name" value="Retrotrans_gag_dom"/>
</dbReference>
<dbReference type="Proteomes" id="UP000298416">
    <property type="component" value="Unassembled WGS sequence"/>
</dbReference>
<dbReference type="EMBL" id="PNBA02000020">
    <property type="protein sequence ID" value="KAG6389371.1"/>
    <property type="molecule type" value="Genomic_DNA"/>
</dbReference>
<keyword evidence="1" id="KW-0479">Metal-binding</keyword>
<evidence type="ECO:0000313" key="4">
    <source>
        <dbReference type="EMBL" id="KAG6389371.1"/>
    </source>
</evidence>
<organism evidence="4">
    <name type="scientific">Salvia splendens</name>
    <name type="common">Scarlet sage</name>
    <dbReference type="NCBI Taxonomy" id="180675"/>
    <lineage>
        <taxon>Eukaryota</taxon>
        <taxon>Viridiplantae</taxon>
        <taxon>Streptophyta</taxon>
        <taxon>Embryophyta</taxon>
        <taxon>Tracheophyta</taxon>
        <taxon>Spermatophyta</taxon>
        <taxon>Magnoliopsida</taxon>
        <taxon>eudicotyledons</taxon>
        <taxon>Gunneridae</taxon>
        <taxon>Pentapetalae</taxon>
        <taxon>asterids</taxon>
        <taxon>lamiids</taxon>
        <taxon>Lamiales</taxon>
        <taxon>Lamiaceae</taxon>
        <taxon>Nepetoideae</taxon>
        <taxon>Mentheae</taxon>
        <taxon>Salviinae</taxon>
        <taxon>Salvia</taxon>
        <taxon>Salvia subgen. Calosphace</taxon>
        <taxon>core Calosphace</taxon>
    </lineage>
</organism>
<dbReference type="Pfam" id="PF00098">
    <property type="entry name" value="zf-CCHC"/>
    <property type="match status" value="1"/>
</dbReference>
<dbReference type="PANTHER" id="PTHR15503:SF45">
    <property type="entry name" value="RNA-DIRECTED DNA POLYMERASE HOMOLOG"/>
    <property type="match status" value="1"/>
</dbReference>
<dbReference type="SUPFAM" id="SSF50630">
    <property type="entry name" value="Acid proteases"/>
    <property type="match status" value="1"/>
</dbReference>
<reference evidence="4" key="2">
    <citation type="submission" date="2020-08" db="EMBL/GenBank/DDBJ databases">
        <title>Plant Genome Project.</title>
        <authorList>
            <person name="Zhang R.-G."/>
        </authorList>
    </citation>
    <scope>NUCLEOTIDE SEQUENCE</scope>
    <source>
        <strain evidence="4">Huo1</strain>
        <tissue evidence="4">Leaf</tissue>
    </source>
</reference>
<dbReference type="SMART" id="SM00343">
    <property type="entry name" value="ZnF_C2HC"/>
    <property type="match status" value="1"/>
</dbReference>
<dbReference type="GO" id="GO:0003676">
    <property type="term" value="F:nucleic acid binding"/>
    <property type="evidence" value="ECO:0007669"/>
    <property type="project" value="InterPro"/>
</dbReference>
<comment type="caution">
    <text evidence="4">The sequence shown here is derived from an EMBL/GenBank/DDBJ whole genome shotgun (WGS) entry which is preliminary data.</text>
</comment>
<feature type="region of interest" description="Disordered" evidence="2">
    <location>
        <begin position="333"/>
        <end position="378"/>
    </location>
</feature>
<dbReference type="PANTHER" id="PTHR15503">
    <property type="entry name" value="LDOC1 RELATED"/>
    <property type="match status" value="1"/>
</dbReference>
<evidence type="ECO:0000313" key="5">
    <source>
        <dbReference type="Proteomes" id="UP000298416"/>
    </source>
</evidence>
<keyword evidence="1" id="KW-0863">Zinc-finger</keyword>
<dbReference type="Pfam" id="PF03732">
    <property type="entry name" value="Retrotrans_gag"/>
    <property type="match status" value="1"/>
</dbReference>
<feature type="region of interest" description="Disordered" evidence="2">
    <location>
        <begin position="1"/>
        <end position="26"/>
    </location>
</feature>
<dbReference type="Gene3D" id="2.40.70.10">
    <property type="entry name" value="Acid Proteases"/>
    <property type="match status" value="1"/>
</dbReference>
<dbReference type="InterPro" id="IPR021109">
    <property type="entry name" value="Peptidase_aspartic_dom_sf"/>
</dbReference>
<evidence type="ECO:0000256" key="1">
    <source>
        <dbReference type="PROSITE-ProRule" id="PRU00047"/>
    </source>
</evidence>
<name>A0A8X8W868_SALSN</name>
<feature type="compositionally biased region" description="Basic and acidic residues" evidence="2">
    <location>
        <begin position="356"/>
        <end position="369"/>
    </location>
</feature>
<keyword evidence="1" id="KW-0862">Zinc</keyword>
<feature type="domain" description="CCHC-type" evidence="3">
    <location>
        <begin position="319"/>
        <end position="333"/>
    </location>
</feature>
<dbReference type="GO" id="GO:0008270">
    <property type="term" value="F:zinc ion binding"/>
    <property type="evidence" value="ECO:0007669"/>
    <property type="project" value="UniProtKB-KW"/>
</dbReference>
<dbReference type="PROSITE" id="PS50158">
    <property type="entry name" value="ZF_CCHC"/>
    <property type="match status" value="1"/>
</dbReference>
<dbReference type="Pfam" id="PF08284">
    <property type="entry name" value="RVP_2"/>
    <property type="match status" value="1"/>
</dbReference>
<feature type="region of interest" description="Disordered" evidence="2">
    <location>
        <begin position="220"/>
        <end position="293"/>
    </location>
</feature>
<dbReference type="InterPro" id="IPR032567">
    <property type="entry name" value="RTL1-rel"/>
</dbReference>
<dbReference type="Gene3D" id="4.10.60.10">
    <property type="entry name" value="Zinc finger, CCHC-type"/>
    <property type="match status" value="1"/>
</dbReference>
<dbReference type="InterPro" id="IPR001878">
    <property type="entry name" value="Znf_CCHC"/>
</dbReference>
<accession>A0A8X8W868</accession>
<reference evidence="4" key="1">
    <citation type="submission" date="2018-01" db="EMBL/GenBank/DDBJ databases">
        <authorList>
            <person name="Mao J.F."/>
        </authorList>
    </citation>
    <scope>NUCLEOTIDE SEQUENCE</scope>
    <source>
        <strain evidence="4">Huo1</strain>
        <tissue evidence="4">Leaf</tissue>
    </source>
</reference>
<evidence type="ECO:0000256" key="2">
    <source>
        <dbReference type="SAM" id="MobiDB-lite"/>
    </source>
</evidence>
<dbReference type="AlphaFoldDB" id="A0A8X8W868"/>
<keyword evidence="5" id="KW-1185">Reference proteome</keyword>
<gene>
    <name evidence="4" type="ORF">SASPL_150839</name>
</gene>
<sequence>MAEDEAQSMMQGSQSGEQPENTDDIPIPGQDILQTMATALRRIAATTTPTQVSIVEKLRKYGAEEFRGRRTDDPNAAEYWSQQLQRIFTFMPSTQEEKLQGAISLLKEEAYIWWLSKVENCTPEMITWEFFVKEFRKRYVGVKYMEERRREFLYLVRGSKSVLEYESDFRRLSRYAREIVPNEEEMCRRFERGLNDNIQKLVLGTRENDLTKLSELAQSMESLDSEEGTEKANKSMGKRPADSSYSGLRFTSKKFKDCRRSGHSAPARSQGRSFNQGPRFRQRAPTPSVASSGGFSGVPVCEHCGKRHPGVCRRLAGLCFRCGASDHFAKDCPIPRDTPVPTSVRSEPVAQRGRGLGRDFGESKSRRTTSESASRAGLRAPGRTYAIRAHEEHDAPDVILGTFTLFNISVTALIDPGSTHSYICDKLIKEFNLPLEKTAFDVEVSSPLGKSIIVNQLYRECPLSVQGSLFLADLMELPFHEFDIILGMDWLCVHRAVVDCCRKRLTLYTPDDHEILVVGKRSNYLANVISAATASKLIWKGCEAYLAYIWDTRILKRLTRN</sequence>
<dbReference type="CDD" id="cd00303">
    <property type="entry name" value="retropepsin_like"/>
    <property type="match status" value="1"/>
</dbReference>